<dbReference type="OrthoDB" id="431557at2759"/>
<evidence type="ECO:0000313" key="5">
    <source>
        <dbReference type="EMBL" id="RMC05452.1"/>
    </source>
</evidence>
<dbReference type="GO" id="GO:0005737">
    <property type="term" value="C:cytoplasm"/>
    <property type="evidence" value="ECO:0007669"/>
    <property type="project" value="UniProtKB-SubCell"/>
</dbReference>
<dbReference type="PROSITE" id="PS00388">
    <property type="entry name" value="PROTEASOME_ALPHA_1"/>
    <property type="match status" value="1"/>
</dbReference>
<dbReference type="SMART" id="SM00948">
    <property type="entry name" value="Proteasome_A_N"/>
    <property type="match status" value="1"/>
</dbReference>
<dbReference type="GO" id="GO:0005634">
    <property type="term" value="C:nucleus"/>
    <property type="evidence" value="ECO:0007669"/>
    <property type="project" value="UniProtKB-SubCell"/>
</dbReference>
<evidence type="ECO:0000256" key="3">
    <source>
        <dbReference type="RuleBase" id="RU000551"/>
    </source>
</evidence>
<dbReference type="SUPFAM" id="SSF56235">
    <property type="entry name" value="N-terminal nucleophile aminohydrolases (Ntn hydrolases)"/>
    <property type="match status" value="1"/>
</dbReference>
<dbReference type="GO" id="GO:0019773">
    <property type="term" value="C:proteasome core complex, alpha-subunit complex"/>
    <property type="evidence" value="ECO:0007669"/>
    <property type="project" value="UniProtKB-UniRule"/>
</dbReference>
<accession>A0A3M0JWM1</accession>
<comment type="caution">
    <text evidence="5">The sequence shown here is derived from an EMBL/GenBank/DDBJ whole genome shotgun (WGS) entry which is preliminary data.</text>
</comment>
<comment type="similarity">
    <text evidence="2 3">Belongs to the peptidase T1A family.</text>
</comment>
<dbReference type="InterPro" id="IPR029055">
    <property type="entry name" value="Ntn_hydrolases_N"/>
</dbReference>
<evidence type="ECO:0000256" key="1">
    <source>
        <dbReference type="ARBA" id="ARBA00022942"/>
    </source>
</evidence>
<evidence type="ECO:0000313" key="6">
    <source>
        <dbReference type="Proteomes" id="UP000269221"/>
    </source>
</evidence>
<dbReference type="STRING" id="333673.A0A3M0JWM1"/>
<keyword evidence="3" id="KW-0963">Cytoplasm</keyword>
<keyword evidence="3" id="KW-0539">Nucleus</keyword>
<dbReference type="EMBL" id="QRBI01000123">
    <property type="protein sequence ID" value="RMC05452.1"/>
    <property type="molecule type" value="Genomic_DNA"/>
</dbReference>
<evidence type="ECO:0000259" key="4">
    <source>
        <dbReference type="PROSITE" id="PS00388"/>
    </source>
</evidence>
<dbReference type="Gene3D" id="3.60.20.10">
    <property type="entry name" value="Glutamine Phosphoribosylpyrophosphate, subunit 1, domain 1"/>
    <property type="match status" value="2"/>
</dbReference>
<keyword evidence="6" id="KW-1185">Reference proteome</keyword>
<organism evidence="5 6">
    <name type="scientific">Hirundo rustica rustica</name>
    <dbReference type="NCBI Taxonomy" id="333673"/>
    <lineage>
        <taxon>Eukaryota</taxon>
        <taxon>Metazoa</taxon>
        <taxon>Chordata</taxon>
        <taxon>Craniata</taxon>
        <taxon>Vertebrata</taxon>
        <taxon>Euteleostomi</taxon>
        <taxon>Archelosauria</taxon>
        <taxon>Archosauria</taxon>
        <taxon>Dinosauria</taxon>
        <taxon>Saurischia</taxon>
        <taxon>Theropoda</taxon>
        <taxon>Coelurosauria</taxon>
        <taxon>Aves</taxon>
        <taxon>Neognathae</taxon>
        <taxon>Neoaves</taxon>
        <taxon>Telluraves</taxon>
        <taxon>Australaves</taxon>
        <taxon>Passeriformes</taxon>
        <taxon>Sylvioidea</taxon>
        <taxon>Hirundinidae</taxon>
        <taxon>Hirundo</taxon>
    </lineage>
</organism>
<dbReference type="PROSITE" id="PS51475">
    <property type="entry name" value="PROTEASOME_ALPHA_2"/>
    <property type="match status" value="1"/>
</dbReference>
<proteinExistence type="inferred from homology"/>
<dbReference type="InterPro" id="IPR050115">
    <property type="entry name" value="Proteasome_alpha"/>
</dbReference>
<dbReference type="InterPro" id="IPR001353">
    <property type="entry name" value="Proteasome_sua/b"/>
</dbReference>
<dbReference type="Pfam" id="PF10584">
    <property type="entry name" value="Proteasome_A_N"/>
    <property type="match status" value="1"/>
</dbReference>
<evidence type="ECO:0000256" key="2">
    <source>
        <dbReference type="PROSITE-ProRule" id="PRU00808"/>
    </source>
</evidence>
<gene>
    <name evidence="5" type="ORF">DUI87_18645</name>
</gene>
<dbReference type="GO" id="GO:0006511">
    <property type="term" value="P:ubiquitin-dependent protein catabolic process"/>
    <property type="evidence" value="ECO:0007669"/>
    <property type="project" value="InterPro"/>
</dbReference>
<dbReference type="AlphaFoldDB" id="A0A3M0JWM1"/>
<comment type="subcellular location">
    <subcellularLocation>
        <location evidence="3">Cytoplasm</location>
    </subcellularLocation>
    <subcellularLocation>
        <location evidence="3">Nucleus</location>
    </subcellularLocation>
</comment>
<dbReference type="InterPro" id="IPR000426">
    <property type="entry name" value="Proteasome_asu_N"/>
</dbReference>
<protein>
    <recommendedName>
        <fullName evidence="3">Proteasome subunit alpha type</fullName>
    </recommendedName>
</protein>
<dbReference type="InterPro" id="IPR023332">
    <property type="entry name" value="Proteasome_alpha-type"/>
</dbReference>
<dbReference type="Proteomes" id="UP000269221">
    <property type="component" value="Unassembled WGS sequence"/>
</dbReference>
<keyword evidence="1 2" id="KW-0647">Proteasome</keyword>
<comment type="subunit">
    <text evidence="3">The 26S proteasome consists of a 20S proteasome core and two 19S regulatory subunits.</text>
</comment>
<sequence>MAERGYSFSLTTFSPSGKLVQIEYALAAVAAGAPSVGIKAANGVVLATEKKQKSILYDERSVHKVEPITKHIGLVYSGMGPDYRVLVHRARKLAQQYYLVYHEPIPTAQLVQRIASVMQEYTQSGYNEDLELEDAIHTAILTLKESFEGQMTEDNIEVGICNEAGFRRLTPTEVKDYLAAIA</sequence>
<name>A0A3M0JWM1_HIRRU</name>
<feature type="domain" description="Proteasome alpha-type subunits" evidence="4">
    <location>
        <begin position="6"/>
        <end position="28"/>
    </location>
</feature>
<dbReference type="PANTHER" id="PTHR11599">
    <property type="entry name" value="PROTEASOME SUBUNIT ALPHA/BETA"/>
    <property type="match status" value="1"/>
</dbReference>
<reference evidence="5 6" key="1">
    <citation type="submission" date="2018-07" db="EMBL/GenBank/DDBJ databases">
        <title>A high quality draft genome assembly of the barn swallow (H. rustica rustica).</title>
        <authorList>
            <person name="Formenti G."/>
            <person name="Chiara M."/>
            <person name="Poveda L."/>
            <person name="Francoijs K.-J."/>
            <person name="Bonisoli-Alquati A."/>
            <person name="Canova L."/>
            <person name="Gianfranceschi L."/>
            <person name="Horner D.S."/>
            <person name="Saino N."/>
        </authorList>
    </citation>
    <scope>NUCLEOTIDE SEQUENCE [LARGE SCALE GENOMIC DNA]</scope>
    <source>
        <strain evidence="5">Chelidonia</strain>
        <tissue evidence="5">Blood</tissue>
    </source>
</reference>
<dbReference type="Pfam" id="PF00227">
    <property type="entry name" value="Proteasome"/>
    <property type="match status" value="1"/>
</dbReference>